<evidence type="ECO:0000256" key="11">
    <source>
        <dbReference type="ARBA" id="ARBA00023303"/>
    </source>
</evidence>
<feature type="domain" description="Ion transport" evidence="13">
    <location>
        <begin position="24"/>
        <end position="234"/>
    </location>
</feature>
<evidence type="ECO:0000256" key="4">
    <source>
        <dbReference type="ARBA" id="ARBA00022692"/>
    </source>
</evidence>
<evidence type="ECO:0000313" key="15">
    <source>
        <dbReference type="Proteomes" id="UP001595457"/>
    </source>
</evidence>
<evidence type="ECO:0000256" key="1">
    <source>
        <dbReference type="ARBA" id="ARBA00004141"/>
    </source>
</evidence>
<keyword evidence="15" id="KW-1185">Reference proteome</keyword>
<dbReference type="InterPro" id="IPR005821">
    <property type="entry name" value="Ion_trans_dom"/>
</dbReference>
<dbReference type="InterPro" id="IPR028325">
    <property type="entry name" value="VG_K_chnl"/>
</dbReference>
<feature type="transmembrane region" description="Helical" evidence="12">
    <location>
        <begin position="126"/>
        <end position="144"/>
    </location>
</feature>
<keyword evidence="6" id="KW-0851">Voltage-gated channel</keyword>
<dbReference type="PANTHER" id="PTHR11537">
    <property type="entry name" value="VOLTAGE-GATED POTASSIUM CHANNEL"/>
    <property type="match status" value="1"/>
</dbReference>
<feature type="transmembrane region" description="Helical" evidence="12">
    <location>
        <begin position="150"/>
        <end position="171"/>
    </location>
</feature>
<feature type="transmembrane region" description="Helical" evidence="12">
    <location>
        <begin position="55"/>
        <end position="73"/>
    </location>
</feature>
<comment type="subcellular location">
    <subcellularLocation>
        <location evidence="1">Membrane</location>
        <topology evidence="1">Multi-pass membrane protein</topology>
    </subcellularLocation>
</comment>
<comment type="caution">
    <text evidence="14">The sequence shown here is derived from an EMBL/GenBank/DDBJ whole genome shotgun (WGS) entry which is preliminary data.</text>
</comment>
<dbReference type="PANTHER" id="PTHR11537:SF254">
    <property type="entry name" value="POTASSIUM VOLTAGE-GATED CHANNEL PROTEIN SHAB"/>
    <property type="match status" value="1"/>
</dbReference>
<dbReference type="Gene3D" id="1.20.120.350">
    <property type="entry name" value="Voltage-gated potassium channels. Chain C"/>
    <property type="match status" value="1"/>
</dbReference>
<evidence type="ECO:0000313" key="14">
    <source>
        <dbReference type="EMBL" id="MFC2971486.1"/>
    </source>
</evidence>
<dbReference type="SUPFAM" id="SSF81324">
    <property type="entry name" value="Voltage-gated potassium channels"/>
    <property type="match status" value="1"/>
</dbReference>
<keyword evidence="11" id="KW-0407">Ion channel</keyword>
<dbReference type="Proteomes" id="UP001595457">
    <property type="component" value="Unassembled WGS sequence"/>
</dbReference>
<evidence type="ECO:0000256" key="5">
    <source>
        <dbReference type="ARBA" id="ARBA00022826"/>
    </source>
</evidence>
<keyword evidence="4 12" id="KW-0812">Transmembrane</keyword>
<evidence type="ECO:0000256" key="10">
    <source>
        <dbReference type="ARBA" id="ARBA00023136"/>
    </source>
</evidence>
<keyword evidence="2" id="KW-0813">Transport</keyword>
<feature type="transmembrane region" description="Helical" evidence="12">
    <location>
        <begin position="27"/>
        <end position="48"/>
    </location>
</feature>
<keyword evidence="10 12" id="KW-0472">Membrane</keyword>
<evidence type="ECO:0000256" key="3">
    <source>
        <dbReference type="ARBA" id="ARBA00022538"/>
    </source>
</evidence>
<keyword evidence="3" id="KW-0633">Potassium transport</keyword>
<dbReference type="RefSeq" id="WP_377813085.1">
    <property type="nucleotide sequence ID" value="NZ_JBHRSJ010000007.1"/>
</dbReference>
<feature type="transmembrane region" description="Helical" evidence="12">
    <location>
        <begin position="85"/>
        <end position="114"/>
    </location>
</feature>
<evidence type="ECO:0000256" key="2">
    <source>
        <dbReference type="ARBA" id="ARBA00022448"/>
    </source>
</evidence>
<evidence type="ECO:0000259" key="13">
    <source>
        <dbReference type="Pfam" id="PF00520"/>
    </source>
</evidence>
<accession>A0ABV7ARQ8</accession>
<keyword evidence="9" id="KW-0406">Ion transport</keyword>
<name>A0ABV7ARQ8_9GAMM</name>
<evidence type="ECO:0000256" key="6">
    <source>
        <dbReference type="ARBA" id="ARBA00022882"/>
    </source>
</evidence>
<evidence type="ECO:0000256" key="8">
    <source>
        <dbReference type="ARBA" id="ARBA00022989"/>
    </source>
</evidence>
<evidence type="ECO:0000256" key="9">
    <source>
        <dbReference type="ARBA" id="ARBA00023065"/>
    </source>
</evidence>
<gene>
    <name evidence="14" type="ORF">ACFOJE_04565</name>
</gene>
<dbReference type="Pfam" id="PF00520">
    <property type="entry name" value="Ion_trans"/>
    <property type="match status" value="1"/>
</dbReference>
<keyword evidence="5" id="KW-0631">Potassium channel</keyword>
<proteinExistence type="predicted"/>
<evidence type="ECO:0000256" key="7">
    <source>
        <dbReference type="ARBA" id="ARBA00022958"/>
    </source>
</evidence>
<dbReference type="Gene3D" id="1.10.287.70">
    <property type="match status" value="1"/>
</dbReference>
<dbReference type="EMBL" id="JBHRSJ010000007">
    <property type="protein sequence ID" value="MFC2971486.1"/>
    <property type="molecule type" value="Genomic_DNA"/>
</dbReference>
<protein>
    <submittedName>
        <fullName evidence="14">Ion transporter</fullName>
    </submittedName>
</protein>
<reference evidence="15" key="1">
    <citation type="journal article" date="2019" name="Int. J. Syst. Evol. Microbiol.">
        <title>The Global Catalogue of Microorganisms (GCM) 10K type strain sequencing project: providing services to taxonomists for standard genome sequencing and annotation.</title>
        <authorList>
            <consortium name="The Broad Institute Genomics Platform"/>
            <consortium name="The Broad Institute Genome Sequencing Center for Infectious Disease"/>
            <person name="Wu L."/>
            <person name="Ma J."/>
        </authorList>
    </citation>
    <scope>NUCLEOTIDE SEQUENCE [LARGE SCALE GENOMIC DNA]</scope>
    <source>
        <strain evidence="15">KCTC 62195</strain>
    </source>
</reference>
<sequence>MDKPGWRERLYIVVFFASTPAGRRFDAWLLLIIFASLVVVMLDSVQLYHIRHGELLALLEWCFTAIFAAEYLLRICIHPKPTEYVFSFYGAIDLLAILPAFLALLFPAAQYLLVIRVTRMLRVFRVLKLMPYLSQANFLLIALRGSRQKIIVFLLSITTMVIVFGTLLYVIEGPQHGFTSIPTSIYWAVVTMTTVGYGDIAPKTPLGQAVATLVMIAGYSVIAVPTGIFTAELATAMQPRRLHRTCPTCRKSLHEPDAAYCSRCGNALFPHQPPTGKDEEKRQD</sequence>
<dbReference type="InterPro" id="IPR027359">
    <property type="entry name" value="Volt_channel_dom_sf"/>
</dbReference>
<feature type="transmembrane region" description="Helical" evidence="12">
    <location>
        <begin position="209"/>
        <end position="234"/>
    </location>
</feature>
<evidence type="ECO:0000256" key="12">
    <source>
        <dbReference type="SAM" id="Phobius"/>
    </source>
</evidence>
<dbReference type="PRINTS" id="PR00169">
    <property type="entry name" value="KCHANNEL"/>
</dbReference>
<organism evidence="14 15">
    <name type="scientific">Azotobacter bryophylli</name>
    <dbReference type="NCBI Taxonomy" id="1986537"/>
    <lineage>
        <taxon>Bacteria</taxon>
        <taxon>Pseudomonadati</taxon>
        <taxon>Pseudomonadota</taxon>
        <taxon>Gammaproteobacteria</taxon>
        <taxon>Pseudomonadales</taxon>
        <taxon>Pseudomonadaceae</taxon>
        <taxon>Azotobacter</taxon>
    </lineage>
</organism>
<keyword evidence="8 12" id="KW-1133">Transmembrane helix</keyword>
<keyword evidence="7" id="KW-0630">Potassium</keyword>